<dbReference type="InterPro" id="IPR001135">
    <property type="entry name" value="NADH_Q_OxRdtase_suD"/>
</dbReference>
<dbReference type="GO" id="GO:0048038">
    <property type="term" value="F:quinone binding"/>
    <property type="evidence" value="ECO:0007669"/>
    <property type="project" value="InterPro"/>
</dbReference>
<evidence type="ECO:0000256" key="1">
    <source>
        <dbReference type="ARBA" id="ARBA00023002"/>
    </source>
</evidence>
<evidence type="ECO:0000256" key="2">
    <source>
        <dbReference type="ARBA" id="ARBA00023027"/>
    </source>
</evidence>
<evidence type="ECO:0000313" key="6">
    <source>
        <dbReference type="EMBL" id="ADH65038.1"/>
    </source>
</evidence>
<evidence type="ECO:0000313" key="7">
    <source>
        <dbReference type="Proteomes" id="UP000001916"/>
    </source>
</evidence>
<evidence type="ECO:0000259" key="5">
    <source>
        <dbReference type="Pfam" id="PF00346"/>
    </source>
</evidence>
<dbReference type="EMBL" id="CP002043">
    <property type="protein sequence ID" value="ADH65038.1"/>
    <property type="molecule type" value="Genomic_DNA"/>
</dbReference>
<feature type="domain" description="NADH-quinone oxidoreductase subunit D" evidence="5">
    <location>
        <begin position="271"/>
        <end position="431"/>
    </location>
</feature>
<proteinExistence type="predicted"/>
<dbReference type="SUPFAM" id="SSF143243">
    <property type="entry name" value="Nqo5-like"/>
    <property type="match status" value="1"/>
</dbReference>
<keyword evidence="2" id="KW-0520">NAD</keyword>
<dbReference type="eggNOG" id="COG3261">
    <property type="taxonomic scope" value="Bacteria"/>
</dbReference>
<feature type="compositionally biased region" description="Low complexity" evidence="3">
    <location>
        <begin position="31"/>
        <end position="41"/>
    </location>
</feature>
<sequence>MALWYDAPPGAQSLVRPEGDRPHLRYLVEGSSASADASFAAQRGGTSSTGRTEASPPPRESASGRTGVSPSPRESAPGEAFSLQEFRVEAQGSFPSLAEEFPALDWFERELWEDHGLVPEGHPSLKPLRNHHSVYSRQAVPKGIVRLPYPFDRVEGLHEVPVGPVHAGIIEPGHFRFSVLGERILHLEVRLGYQHRGVEQLFQGKSLEQALLLAERAGGEPVAHALAFCQAVEAALGVEVPPRAYRLRRVLLELERLFGHLGHLAGLFTDIGYAYAATQVGKVRALLQGQLERLTGHRYGRNALTVGGVGFDIDPETQVEVRGALAKLAAEAETHLAAALKHPMVLDRLRYVGTLTQAQARWLGLVGPAARACGMGRDLRQDDALYQTFTPVVRSGGDVLARAQVYAEELRQGFVYLDRFLGALPQGEVANGPTTPRVDPVPATAEAYSRVEAGRGELFYWVRLRGNRVERVKIVDPSFKNWRALELAVRGMGLPDFPIINKSFDLSYAGCDL</sequence>
<keyword evidence="6" id="KW-0614">Plasmid</keyword>
<evidence type="ECO:0008006" key="8">
    <source>
        <dbReference type="Google" id="ProtNLM"/>
    </source>
</evidence>
<dbReference type="GO" id="GO:0051287">
    <property type="term" value="F:NAD binding"/>
    <property type="evidence" value="ECO:0007669"/>
    <property type="project" value="InterPro"/>
</dbReference>
<gene>
    <name evidence="6" type="ORF">Mesil_3217</name>
</gene>
<reference evidence="6 7" key="1">
    <citation type="journal article" date="2010" name="Stand. Genomic Sci.">
        <title>Complete genome sequence of Meiothermus silvanus type strain (VI-R2).</title>
        <authorList>
            <person name="Sikorski J."/>
            <person name="Tindall B.J."/>
            <person name="Lowry S."/>
            <person name="Lucas S."/>
            <person name="Nolan M."/>
            <person name="Copeland A."/>
            <person name="Glavina Del Rio T."/>
            <person name="Tice H."/>
            <person name="Cheng J.F."/>
            <person name="Han C."/>
            <person name="Pitluck S."/>
            <person name="Liolios K."/>
            <person name="Ivanova N."/>
            <person name="Mavromatis K."/>
            <person name="Mikhailova N."/>
            <person name="Pati A."/>
            <person name="Goodwin L."/>
            <person name="Chen A."/>
            <person name="Palaniappan K."/>
            <person name="Land M."/>
            <person name="Hauser L."/>
            <person name="Chang Y.J."/>
            <person name="Jeffries C.D."/>
            <person name="Rohde M."/>
            <person name="Goker M."/>
            <person name="Woyke T."/>
            <person name="Bristow J."/>
            <person name="Eisen J.A."/>
            <person name="Markowitz V."/>
            <person name="Hugenholtz P."/>
            <person name="Kyrpides N.C."/>
            <person name="Klenk H.P."/>
            <person name="Lapidus A."/>
        </authorList>
    </citation>
    <scope>NUCLEOTIDE SEQUENCE [LARGE SCALE GENOMIC DNA]</scope>
    <source>
        <strain evidence="7">ATCC 700542 / DSM 9946 / VI-R2</strain>
        <plasmid evidence="7">Plasmid pMESIL01</plasmid>
    </source>
</reference>
<evidence type="ECO:0000256" key="3">
    <source>
        <dbReference type="SAM" id="MobiDB-lite"/>
    </source>
</evidence>
<dbReference type="Pfam" id="PF00329">
    <property type="entry name" value="Complex1_30kDa"/>
    <property type="match status" value="1"/>
</dbReference>
<dbReference type="HOGENOM" id="CLU_015134_3_1_0"/>
<dbReference type="Pfam" id="PF00346">
    <property type="entry name" value="Complex1_49kDa"/>
    <property type="match status" value="2"/>
</dbReference>
<dbReference type="Proteomes" id="UP000001916">
    <property type="component" value="Plasmid pMESIL01"/>
</dbReference>
<keyword evidence="1" id="KW-0560">Oxidoreductase</keyword>
<protein>
    <recommendedName>
        <fullName evidence="8">NADH-ubiquinone oxidoreductase chain 49kDa</fullName>
    </recommendedName>
</protein>
<dbReference type="Gene3D" id="1.10.645.10">
    <property type="entry name" value="Cytochrome-c3 Hydrogenase, chain B"/>
    <property type="match status" value="1"/>
</dbReference>
<dbReference type="Gene3D" id="3.30.460.80">
    <property type="entry name" value="NADH:ubiquinone oxidoreductase, 30kDa subunit"/>
    <property type="match status" value="1"/>
</dbReference>
<dbReference type="AlphaFoldDB" id="D7BIN2"/>
<organism evidence="6 7">
    <name type="scientific">Allomeiothermus silvanus (strain ATCC 700542 / DSM 9946 / NBRC 106475 / NCIMB 13440 / VI-R2)</name>
    <name type="common">Thermus silvanus</name>
    <dbReference type="NCBI Taxonomy" id="526227"/>
    <lineage>
        <taxon>Bacteria</taxon>
        <taxon>Thermotogati</taxon>
        <taxon>Deinococcota</taxon>
        <taxon>Deinococci</taxon>
        <taxon>Thermales</taxon>
        <taxon>Thermaceae</taxon>
        <taxon>Allomeiothermus</taxon>
    </lineage>
</organism>
<dbReference type="InterPro" id="IPR037232">
    <property type="entry name" value="NADH_quin_OxRdtase_su_C/D-like"/>
</dbReference>
<dbReference type="GO" id="GO:0008137">
    <property type="term" value="F:NADH dehydrogenase (ubiquinone) activity"/>
    <property type="evidence" value="ECO:0007669"/>
    <property type="project" value="InterPro"/>
</dbReference>
<keyword evidence="7" id="KW-1185">Reference proteome</keyword>
<dbReference type="InterPro" id="IPR029014">
    <property type="entry name" value="NiFe-Hase_large"/>
</dbReference>
<dbReference type="PANTHER" id="PTHR43485">
    <property type="entry name" value="HYDROGENASE-4 COMPONENT G"/>
    <property type="match status" value="1"/>
</dbReference>
<name>D7BIN2_ALLS1</name>
<dbReference type="eggNOG" id="COG0852">
    <property type="taxonomic scope" value="Bacteria"/>
</dbReference>
<dbReference type="KEGG" id="msv:Mesil_3217"/>
<evidence type="ECO:0000259" key="4">
    <source>
        <dbReference type="Pfam" id="PF00329"/>
    </source>
</evidence>
<dbReference type="SUPFAM" id="SSF56762">
    <property type="entry name" value="HydB/Nqo4-like"/>
    <property type="match status" value="1"/>
</dbReference>
<feature type="domain" description="NADH-quinone oxidoreductase subunit D" evidence="5">
    <location>
        <begin position="443"/>
        <end position="512"/>
    </location>
</feature>
<geneLocation type="plasmid" evidence="6 7">
    <name>pMESIL01</name>
</geneLocation>
<feature type="region of interest" description="Disordered" evidence="3">
    <location>
        <begin position="1"/>
        <end position="79"/>
    </location>
</feature>
<accession>D7BIN2</accession>
<dbReference type="GO" id="GO:0016651">
    <property type="term" value="F:oxidoreductase activity, acting on NAD(P)H"/>
    <property type="evidence" value="ECO:0007669"/>
    <property type="project" value="InterPro"/>
</dbReference>
<dbReference type="InterPro" id="IPR052197">
    <property type="entry name" value="ComplexI_49kDa-like"/>
</dbReference>
<dbReference type="PANTHER" id="PTHR43485:SF1">
    <property type="entry name" value="FORMATE HYDROGENLYASE SUBUNIT 5-RELATED"/>
    <property type="match status" value="1"/>
</dbReference>
<feature type="domain" description="NADH:ubiquinone oxidoreductase 30kDa subunit" evidence="4">
    <location>
        <begin position="90"/>
        <end position="130"/>
    </location>
</feature>
<dbReference type="InterPro" id="IPR001268">
    <property type="entry name" value="NADH_UbQ_OxRdtase_30kDa_su"/>
</dbReference>